<comment type="caution">
    <text evidence="2">The sequence shown here is derived from an EMBL/GenBank/DDBJ whole genome shotgun (WGS) entry which is preliminary data.</text>
</comment>
<dbReference type="GO" id="GO:0004518">
    <property type="term" value="F:nuclease activity"/>
    <property type="evidence" value="ECO:0007669"/>
    <property type="project" value="InterPro"/>
</dbReference>
<dbReference type="PANTHER" id="PTHR15160:SF1">
    <property type="entry name" value="VON HIPPEL-LINDAU DISEASE TUMOR SUPPRESSOR"/>
    <property type="match status" value="1"/>
</dbReference>
<dbReference type="Gene3D" id="3.10.690.10">
    <property type="entry name" value="Bifunctional nuclease domain"/>
    <property type="match status" value="1"/>
</dbReference>
<dbReference type="InterPro" id="IPR036104">
    <property type="entry name" value="BFN_sf"/>
</dbReference>
<dbReference type="InterPro" id="IPR003729">
    <property type="entry name" value="Bi_nuclease_dom"/>
</dbReference>
<accession>X1J7K8</accession>
<protein>
    <recommendedName>
        <fullName evidence="1">BFN domain-containing protein</fullName>
    </recommendedName>
</protein>
<dbReference type="SUPFAM" id="SSF103256">
    <property type="entry name" value="Hypothetical protein TM0160"/>
    <property type="match status" value="1"/>
</dbReference>
<dbReference type="EMBL" id="BARU01043037">
    <property type="protein sequence ID" value="GAH77460.1"/>
    <property type="molecule type" value="Genomic_DNA"/>
</dbReference>
<name>X1J7K8_9ZZZZ</name>
<dbReference type="PROSITE" id="PS51658">
    <property type="entry name" value="BFN"/>
    <property type="match status" value="1"/>
</dbReference>
<organism evidence="2">
    <name type="scientific">marine sediment metagenome</name>
    <dbReference type="NCBI Taxonomy" id="412755"/>
    <lineage>
        <taxon>unclassified sequences</taxon>
        <taxon>metagenomes</taxon>
        <taxon>ecological metagenomes</taxon>
    </lineage>
</organism>
<evidence type="ECO:0000313" key="2">
    <source>
        <dbReference type="EMBL" id="GAH77460.1"/>
    </source>
</evidence>
<proteinExistence type="predicted"/>
<feature type="domain" description="BFN" evidence="1">
    <location>
        <begin position="2"/>
        <end position="121"/>
    </location>
</feature>
<dbReference type="Pfam" id="PF02577">
    <property type="entry name" value="BFN_dom"/>
    <property type="match status" value="1"/>
</dbReference>
<sequence length="121" mass="13264">MEVRVELVRIMINEAGDHQVIVLKEVGGERAFPIVIGFFEAAAIDRRLKGLQLPRPLTHDLLGGVIEALGGRLAKVVVTDLRDHTFYANLVIDRNGDEVRVDARPSDAIALGIANDTPIFI</sequence>
<evidence type="ECO:0000259" key="1">
    <source>
        <dbReference type="PROSITE" id="PS51658"/>
    </source>
</evidence>
<gene>
    <name evidence="2" type="ORF">S03H2_65990</name>
</gene>
<feature type="non-terminal residue" evidence="2">
    <location>
        <position position="121"/>
    </location>
</feature>
<dbReference type="AlphaFoldDB" id="X1J7K8"/>
<reference evidence="2" key="1">
    <citation type="journal article" date="2014" name="Front. Microbiol.">
        <title>High frequency of phylogenetically diverse reductive dehalogenase-homologous genes in deep subseafloor sedimentary metagenomes.</title>
        <authorList>
            <person name="Kawai M."/>
            <person name="Futagami T."/>
            <person name="Toyoda A."/>
            <person name="Takaki Y."/>
            <person name="Nishi S."/>
            <person name="Hori S."/>
            <person name="Arai W."/>
            <person name="Tsubouchi T."/>
            <person name="Morono Y."/>
            <person name="Uchiyama I."/>
            <person name="Ito T."/>
            <person name="Fujiyama A."/>
            <person name="Inagaki F."/>
            <person name="Takami H."/>
        </authorList>
    </citation>
    <scope>NUCLEOTIDE SEQUENCE</scope>
    <source>
        <strain evidence="2">Expedition CK06-06</strain>
    </source>
</reference>
<dbReference type="PANTHER" id="PTHR15160">
    <property type="entry name" value="VON HIPPEL-LINDAU PROTEIN"/>
    <property type="match status" value="1"/>
</dbReference>